<evidence type="ECO:0000313" key="1">
    <source>
        <dbReference type="EMBL" id="MFD0855590.1"/>
    </source>
</evidence>
<keyword evidence="2" id="KW-1185">Reference proteome</keyword>
<name>A0ABW3CM51_9ACTN</name>
<dbReference type="Proteomes" id="UP001597083">
    <property type="component" value="Unassembled WGS sequence"/>
</dbReference>
<dbReference type="InterPro" id="IPR027417">
    <property type="entry name" value="P-loop_NTPase"/>
</dbReference>
<evidence type="ECO:0000313" key="2">
    <source>
        <dbReference type="Proteomes" id="UP001597083"/>
    </source>
</evidence>
<sequence>LGLAMALQGNPDAVQAVEEYTLPLTVSGEARLLHGIHDPRHAQQLRPTWPELVKAFQAGNGDVIADIGRVGGAETPEAVLEAADVVVMVLYPTLPMVDAARPRLEVLRKVCGPSARIGLCLVNDGPYRPEEVQRALDFPLFGVLRYAKANARVLSDGAPQPLSLMGPLLLNEMAMLGWRLRKTATEVADEADRARSALTVPGSAR</sequence>
<feature type="non-terminal residue" evidence="1">
    <location>
        <position position="1"/>
    </location>
</feature>
<dbReference type="EMBL" id="JBHTIR010003676">
    <property type="protein sequence ID" value="MFD0855590.1"/>
    <property type="molecule type" value="Genomic_DNA"/>
</dbReference>
<comment type="caution">
    <text evidence="1">The sequence shown here is derived from an EMBL/GenBank/DDBJ whole genome shotgun (WGS) entry which is preliminary data.</text>
</comment>
<proteinExistence type="predicted"/>
<protein>
    <submittedName>
        <fullName evidence="1">Uncharacterized protein</fullName>
    </submittedName>
</protein>
<reference evidence="2" key="1">
    <citation type="journal article" date="2019" name="Int. J. Syst. Evol. Microbiol.">
        <title>The Global Catalogue of Microorganisms (GCM) 10K type strain sequencing project: providing services to taxonomists for standard genome sequencing and annotation.</title>
        <authorList>
            <consortium name="The Broad Institute Genomics Platform"/>
            <consortium name="The Broad Institute Genome Sequencing Center for Infectious Disease"/>
            <person name="Wu L."/>
            <person name="Ma J."/>
        </authorList>
    </citation>
    <scope>NUCLEOTIDE SEQUENCE [LARGE SCALE GENOMIC DNA]</scope>
    <source>
        <strain evidence="2">JCM 31696</strain>
    </source>
</reference>
<gene>
    <name evidence="1" type="ORF">ACFQ07_25335</name>
</gene>
<accession>A0ABW3CM51</accession>
<dbReference type="Gene3D" id="3.40.50.300">
    <property type="entry name" value="P-loop containing nucleotide triphosphate hydrolases"/>
    <property type="match status" value="1"/>
</dbReference>
<organism evidence="1 2">
    <name type="scientific">Actinomadura adrarensis</name>
    <dbReference type="NCBI Taxonomy" id="1819600"/>
    <lineage>
        <taxon>Bacteria</taxon>
        <taxon>Bacillati</taxon>
        <taxon>Actinomycetota</taxon>
        <taxon>Actinomycetes</taxon>
        <taxon>Streptosporangiales</taxon>
        <taxon>Thermomonosporaceae</taxon>
        <taxon>Actinomadura</taxon>
    </lineage>
</organism>